<gene>
    <name evidence="9" type="ORF">ucyna2_00615</name>
</gene>
<keyword evidence="4 7" id="KW-1133">Transmembrane helix</keyword>
<dbReference type="GO" id="GO:0002098">
    <property type="term" value="P:tRNA wobble uridine modification"/>
    <property type="evidence" value="ECO:0007669"/>
    <property type="project" value="TreeGrafter"/>
</dbReference>
<feature type="transmembrane region" description="Helical" evidence="7">
    <location>
        <begin position="340"/>
        <end position="362"/>
    </location>
</feature>
<dbReference type="AlphaFoldDB" id="A0A086CH82"/>
<evidence type="ECO:0000313" key="10">
    <source>
        <dbReference type="Proteomes" id="UP000028922"/>
    </source>
</evidence>
<evidence type="ECO:0000256" key="5">
    <source>
        <dbReference type="ARBA" id="ARBA00023134"/>
    </source>
</evidence>
<dbReference type="Proteomes" id="UP000028922">
    <property type="component" value="Unassembled WGS sequence"/>
</dbReference>
<comment type="caution">
    <text evidence="9">The sequence shown here is derived from an EMBL/GenBank/DDBJ whole genome shotgun (WGS) entry which is preliminary data.</text>
</comment>
<dbReference type="Pfam" id="PF01926">
    <property type="entry name" value="MMR_HSR1"/>
    <property type="match status" value="1"/>
</dbReference>
<dbReference type="PANTHER" id="PTHR42714:SF6">
    <property type="entry name" value="TRANSLATION INITIATION FACTOR IF-2"/>
    <property type="match status" value="1"/>
</dbReference>
<dbReference type="Pfam" id="PF05128">
    <property type="entry name" value="DUF697"/>
    <property type="match status" value="1"/>
</dbReference>
<organism evidence="9 10">
    <name type="scientific">Candidatus Atelocyanobacterium thalassa isolate SIO64986</name>
    <dbReference type="NCBI Taxonomy" id="1527444"/>
    <lineage>
        <taxon>Bacteria</taxon>
        <taxon>Bacillati</taxon>
        <taxon>Cyanobacteriota</taxon>
        <taxon>Cyanophyceae</taxon>
        <taxon>Oscillatoriophycideae</taxon>
        <taxon>Chroococcales</taxon>
        <taxon>Aphanothecaceae</taxon>
        <taxon>Candidatus Atelocyanobacterium</taxon>
        <taxon>Candidatus Atelocyanobacterium thalassae</taxon>
    </lineage>
</organism>
<keyword evidence="2 7" id="KW-0812">Transmembrane</keyword>
<dbReference type="STRING" id="1527444.ucyna2_00615"/>
<dbReference type="GO" id="GO:0005525">
    <property type="term" value="F:GTP binding"/>
    <property type="evidence" value="ECO:0007669"/>
    <property type="project" value="UniProtKB-KW"/>
</dbReference>
<evidence type="ECO:0000256" key="3">
    <source>
        <dbReference type="ARBA" id="ARBA00022741"/>
    </source>
</evidence>
<dbReference type="GO" id="GO:0030488">
    <property type="term" value="P:tRNA methylation"/>
    <property type="evidence" value="ECO:0007669"/>
    <property type="project" value="TreeGrafter"/>
</dbReference>
<dbReference type="EMBL" id="JPSP01000005">
    <property type="protein sequence ID" value="KFF41546.1"/>
    <property type="molecule type" value="Genomic_DNA"/>
</dbReference>
<sequence>MDQQDFYIQQTYASLQDSLSRYTNSLSNYPKNIALQAAIKKELQVIKIALEKVNNNVVKIATFGLVSRGKSAIVNALVGQYVFNSEPVNGTTKWPKSFRWMPDDTKVMLEFIDTPGLDEINEIQNSTMSREVAEESDLILFVISEDIVETEYKALIYLKKLLKPIILVFNKIDLYPEKTCLNIYKQLQEFSKDFKNEEKLLINIQDIVLVAASPKTIPIKIRNVDGKVKKEVEIQTTQIKSLRHKILGVVNNEGRYLLCLNVLLQVKQAEENIALKTIQILEKDAEYIIKKYVKYKSLIVTFNPIAVLDICIGLLIDLALIRKLFYLYALPITNHNIDKLWFQIFFSSGKLLLSEVFTGLVLSISKTIMIITNVLDKPIAIEIYGTSAILQGGIAAHSTYRISKAVQNYLAKSCSWRILGSSEIIENILNEANENMMIYSLRLK</sequence>
<evidence type="ECO:0000256" key="1">
    <source>
        <dbReference type="ARBA" id="ARBA00004141"/>
    </source>
</evidence>
<dbReference type="GO" id="GO:0016020">
    <property type="term" value="C:membrane"/>
    <property type="evidence" value="ECO:0007669"/>
    <property type="project" value="UniProtKB-SubCell"/>
</dbReference>
<evidence type="ECO:0000256" key="6">
    <source>
        <dbReference type="ARBA" id="ARBA00023136"/>
    </source>
</evidence>
<keyword evidence="5" id="KW-0342">GTP-binding</keyword>
<dbReference type="SUPFAM" id="SSF52540">
    <property type="entry name" value="P-loop containing nucleoside triphosphate hydrolases"/>
    <property type="match status" value="1"/>
</dbReference>
<dbReference type="GO" id="GO:0005737">
    <property type="term" value="C:cytoplasm"/>
    <property type="evidence" value="ECO:0007669"/>
    <property type="project" value="TreeGrafter"/>
</dbReference>
<dbReference type="NCBIfam" id="TIGR00231">
    <property type="entry name" value="small_GTP"/>
    <property type="match status" value="1"/>
</dbReference>
<comment type="subcellular location">
    <subcellularLocation>
        <location evidence="1">Membrane</location>
        <topology evidence="1">Multi-pass membrane protein</topology>
    </subcellularLocation>
</comment>
<evidence type="ECO:0000256" key="4">
    <source>
        <dbReference type="ARBA" id="ARBA00022989"/>
    </source>
</evidence>
<feature type="transmembrane region" description="Helical" evidence="7">
    <location>
        <begin position="298"/>
        <end position="320"/>
    </location>
</feature>
<reference evidence="9 10" key="1">
    <citation type="submission" date="2014-08" db="EMBL/GenBank/DDBJ databases">
        <title>Comparative genomics reveals surprising divergence of two closely related strains of uncultivated UCYN-A cyanobacteria.</title>
        <authorList>
            <person name="Bombar D."/>
            <person name="Heller P."/>
            <person name="Sanchez-Baracaldo P."/>
            <person name="Carter B.J."/>
            <person name="Zert J.P."/>
        </authorList>
    </citation>
    <scope>NUCLEOTIDE SEQUENCE [LARGE SCALE GENOMIC DNA]</scope>
</reference>
<evidence type="ECO:0000259" key="8">
    <source>
        <dbReference type="Pfam" id="PF01926"/>
    </source>
</evidence>
<evidence type="ECO:0000256" key="2">
    <source>
        <dbReference type="ARBA" id="ARBA00022692"/>
    </source>
</evidence>
<protein>
    <submittedName>
        <fullName evidence="9">Small GTP-binding protein domain</fullName>
    </submittedName>
</protein>
<proteinExistence type="predicted"/>
<dbReference type="InterPro" id="IPR005225">
    <property type="entry name" value="Small_GTP-bd"/>
</dbReference>
<dbReference type="Gene3D" id="3.40.50.300">
    <property type="entry name" value="P-loop containing nucleotide triphosphate hydrolases"/>
    <property type="match status" value="1"/>
</dbReference>
<evidence type="ECO:0000256" key="7">
    <source>
        <dbReference type="SAM" id="Phobius"/>
    </source>
</evidence>
<accession>A0A086CH82</accession>
<evidence type="ECO:0000313" key="9">
    <source>
        <dbReference type="EMBL" id="KFF41546.1"/>
    </source>
</evidence>
<feature type="domain" description="G" evidence="8">
    <location>
        <begin position="59"/>
        <end position="171"/>
    </location>
</feature>
<dbReference type="eggNOG" id="COG1100">
    <property type="taxonomic scope" value="Bacteria"/>
</dbReference>
<dbReference type="CDD" id="cd00880">
    <property type="entry name" value="Era_like"/>
    <property type="match status" value="1"/>
</dbReference>
<keyword evidence="3" id="KW-0547">Nucleotide-binding</keyword>
<name>A0A086CH82_9CHRO</name>
<dbReference type="InterPro" id="IPR027417">
    <property type="entry name" value="P-loop_NTPase"/>
</dbReference>
<keyword evidence="6 7" id="KW-0472">Membrane</keyword>
<dbReference type="PANTHER" id="PTHR42714">
    <property type="entry name" value="TRNA MODIFICATION GTPASE GTPBP3"/>
    <property type="match status" value="1"/>
</dbReference>
<dbReference type="InterPro" id="IPR006073">
    <property type="entry name" value="GTP-bd"/>
</dbReference>
<dbReference type="InterPro" id="IPR021147">
    <property type="entry name" value="DUF697"/>
</dbReference>